<organism evidence="2 3">
    <name type="scientific">Pirellulimonas nuda</name>
    <dbReference type="NCBI Taxonomy" id="2528009"/>
    <lineage>
        <taxon>Bacteria</taxon>
        <taxon>Pseudomonadati</taxon>
        <taxon>Planctomycetota</taxon>
        <taxon>Planctomycetia</taxon>
        <taxon>Pirellulales</taxon>
        <taxon>Lacipirellulaceae</taxon>
        <taxon>Pirellulimonas</taxon>
    </lineage>
</organism>
<accession>A0A518DAC4</accession>
<name>A0A518DAC4_9BACT</name>
<gene>
    <name evidence="2" type="ORF">Pla175_18080</name>
</gene>
<evidence type="ECO:0000259" key="1">
    <source>
        <dbReference type="Pfam" id="PF19918"/>
    </source>
</evidence>
<dbReference type="RefSeq" id="WP_145283345.1">
    <property type="nucleotide sequence ID" value="NZ_CP036291.1"/>
</dbReference>
<evidence type="ECO:0000313" key="2">
    <source>
        <dbReference type="EMBL" id="QDU88430.1"/>
    </source>
</evidence>
<reference evidence="2 3" key="1">
    <citation type="submission" date="2019-02" db="EMBL/GenBank/DDBJ databases">
        <title>Deep-cultivation of Planctomycetes and their phenomic and genomic characterization uncovers novel biology.</title>
        <authorList>
            <person name="Wiegand S."/>
            <person name="Jogler M."/>
            <person name="Boedeker C."/>
            <person name="Pinto D."/>
            <person name="Vollmers J."/>
            <person name="Rivas-Marin E."/>
            <person name="Kohn T."/>
            <person name="Peeters S.H."/>
            <person name="Heuer A."/>
            <person name="Rast P."/>
            <person name="Oberbeckmann S."/>
            <person name="Bunk B."/>
            <person name="Jeske O."/>
            <person name="Meyerdierks A."/>
            <person name="Storesund J.E."/>
            <person name="Kallscheuer N."/>
            <person name="Luecker S."/>
            <person name="Lage O.M."/>
            <person name="Pohl T."/>
            <person name="Merkel B.J."/>
            <person name="Hornburger P."/>
            <person name="Mueller R.-W."/>
            <person name="Bruemmer F."/>
            <person name="Labrenz M."/>
            <person name="Spormann A.M."/>
            <person name="Op den Camp H."/>
            <person name="Overmann J."/>
            <person name="Amann R."/>
            <person name="Jetten M.S.M."/>
            <person name="Mascher T."/>
            <person name="Medema M.H."/>
            <person name="Devos D.P."/>
            <person name="Kaster A.-K."/>
            <person name="Ovreas L."/>
            <person name="Rohde M."/>
            <person name="Galperin M.Y."/>
            <person name="Jogler C."/>
        </authorList>
    </citation>
    <scope>NUCLEOTIDE SEQUENCE [LARGE SCALE GENOMIC DNA]</scope>
    <source>
        <strain evidence="2 3">Pla175</strain>
    </source>
</reference>
<dbReference type="Proteomes" id="UP000317429">
    <property type="component" value="Chromosome"/>
</dbReference>
<proteinExistence type="predicted"/>
<dbReference type="OrthoDB" id="290678at2"/>
<dbReference type="Pfam" id="PF19918">
    <property type="entry name" value="bpX2"/>
    <property type="match status" value="1"/>
</dbReference>
<keyword evidence="3" id="KW-1185">Reference proteome</keyword>
<feature type="domain" description="MoxR-vWA-beta-propeller ternary system" evidence="1">
    <location>
        <begin position="19"/>
        <end position="240"/>
    </location>
</feature>
<dbReference type="KEGG" id="pnd:Pla175_18080"/>
<evidence type="ECO:0000313" key="3">
    <source>
        <dbReference type="Proteomes" id="UP000317429"/>
    </source>
</evidence>
<dbReference type="EMBL" id="CP036291">
    <property type="protein sequence ID" value="QDU88430.1"/>
    <property type="molecule type" value="Genomic_DNA"/>
</dbReference>
<dbReference type="AlphaFoldDB" id="A0A518DAC4"/>
<protein>
    <recommendedName>
        <fullName evidence="1">MoxR-vWA-beta-propeller ternary system domain-containing protein</fullName>
    </recommendedName>
</protein>
<sequence>MANDRLPTLKAGWLASLPPGSPARLGRLRPLAGIEVCGQSADTLWLRGPALDPLLRMELRAILGCKLYGLLSDGQLLPDGARVPRGYAPTLGWRPLREWLTVVLPTPRFAAAELPRVELSLVRCWEARPAALVVVSRGDWLDYVVAAPQARLARLEFAAGQRSVIVRGEPLPPIRGEFYHVDHGVAAPVGYAWRPAIDAAVLKGAFELEEGDVAVLWRAGGSSVVRGDRFVGASRSAVRLMEAAADGGP</sequence>
<dbReference type="InterPro" id="IPR045552">
    <property type="entry name" value="bpX2"/>
</dbReference>